<dbReference type="GO" id="GO:0008324">
    <property type="term" value="F:monoatomic cation transmembrane transporter activity"/>
    <property type="evidence" value="ECO:0007669"/>
    <property type="project" value="InterPro"/>
</dbReference>
<dbReference type="SUPFAM" id="SSF160240">
    <property type="entry name" value="Cation efflux protein cytoplasmic domain-like"/>
    <property type="match status" value="3"/>
</dbReference>
<dbReference type="PANTHER" id="PTHR43840">
    <property type="entry name" value="MITOCHONDRIAL METAL TRANSPORTER 1-RELATED"/>
    <property type="match status" value="1"/>
</dbReference>
<keyword evidence="6 7" id="KW-0472">Membrane</keyword>
<dbReference type="InterPro" id="IPR027470">
    <property type="entry name" value="Cation_efflux_CTD"/>
</dbReference>
<dbReference type="STRING" id="1121455.SAMN02745728_01751"/>
<protein>
    <submittedName>
        <fullName evidence="10">Cation diffusion facilitator family transporter</fullName>
    </submittedName>
</protein>
<dbReference type="EMBL" id="FRDI01000008">
    <property type="protein sequence ID" value="SHN67235.1"/>
    <property type="molecule type" value="Genomic_DNA"/>
</dbReference>
<dbReference type="NCBIfam" id="TIGR01297">
    <property type="entry name" value="CDF"/>
    <property type="match status" value="1"/>
</dbReference>
<comment type="subcellular location">
    <subcellularLocation>
        <location evidence="1">Membrane</location>
        <topology evidence="1">Multi-pass membrane protein</topology>
    </subcellularLocation>
</comment>
<dbReference type="SUPFAM" id="SSF161111">
    <property type="entry name" value="Cation efflux protein transmembrane domain-like"/>
    <property type="match status" value="1"/>
</dbReference>
<dbReference type="Pfam" id="PF01545">
    <property type="entry name" value="Cation_efflux"/>
    <property type="match status" value="1"/>
</dbReference>
<evidence type="ECO:0000313" key="10">
    <source>
        <dbReference type="EMBL" id="SHN67235.1"/>
    </source>
</evidence>
<sequence length="477" mass="53079">MYEEERKHETSKAASASVLAALFLTGLKLVVGLSTNSLGILSEALHSSLDLVAAGLTLFAVRYASNPADSKHPYGHGKIENLSAFVEALLLLVTCIWIVYESINRLFFNPVLVEASLWGLGIMAVSIVVDISRARMLMRVAKKHKSQALEADALHFYTDIWSSAVVIVGLLALYLASFFPEGSVLRILFERADALAALGVAAIVINVSFKLAVRAVNILLDAGDVELEKTMTELVKAIPGVYSIERLRLRHSGSKVFADLAVVLKTAVLLEQTDEIRQKINLEMAKLDSTIEITIEFLPFPIEQLDHISKVKRIASVYGLEVHAIKFSEFETESGGALKELLQLHVEVEPNETLLNAHNLVNKFEKDLRKELSNITIISHLEPREQKHLAAYSVNKEELSTRKNVIEDAILGEEKIFDVHKVLFRESQDGKQLSFHCHMPPDLSVRDAHEISSRVQAKLYKTMPDLDLVIIHTEPKL</sequence>
<dbReference type="Proteomes" id="UP000186469">
    <property type="component" value="Unassembled WGS sequence"/>
</dbReference>
<dbReference type="GO" id="GO:0016020">
    <property type="term" value="C:membrane"/>
    <property type="evidence" value="ECO:0007669"/>
    <property type="project" value="UniProtKB-SubCell"/>
</dbReference>
<dbReference type="Gene3D" id="3.30.70.1350">
    <property type="entry name" value="Cation efflux protein, cytoplasmic domain"/>
    <property type="match status" value="3"/>
</dbReference>
<keyword evidence="4 7" id="KW-0812">Transmembrane</keyword>
<keyword evidence="11" id="KW-1185">Reference proteome</keyword>
<organism evidence="10 11">
    <name type="scientific">Desulfovibrio litoralis DSM 11393</name>
    <dbReference type="NCBI Taxonomy" id="1121455"/>
    <lineage>
        <taxon>Bacteria</taxon>
        <taxon>Pseudomonadati</taxon>
        <taxon>Thermodesulfobacteriota</taxon>
        <taxon>Desulfovibrionia</taxon>
        <taxon>Desulfovibrionales</taxon>
        <taxon>Desulfovibrionaceae</taxon>
        <taxon>Desulfovibrio</taxon>
    </lineage>
</organism>
<evidence type="ECO:0000313" key="11">
    <source>
        <dbReference type="Proteomes" id="UP000186469"/>
    </source>
</evidence>
<dbReference type="PANTHER" id="PTHR43840:SF15">
    <property type="entry name" value="MITOCHONDRIAL METAL TRANSPORTER 1-RELATED"/>
    <property type="match status" value="1"/>
</dbReference>
<dbReference type="InterPro" id="IPR058533">
    <property type="entry name" value="Cation_efflux_TM"/>
</dbReference>
<evidence type="ECO:0000256" key="4">
    <source>
        <dbReference type="ARBA" id="ARBA00022692"/>
    </source>
</evidence>
<dbReference type="InterPro" id="IPR050291">
    <property type="entry name" value="CDF_Transporter"/>
</dbReference>
<accession>A0A1M7T935</accession>
<gene>
    <name evidence="10" type="ORF">SAMN02745728_01751</name>
</gene>
<dbReference type="InterPro" id="IPR036837">
    <property type="entry name" value="Cation_efflux_CTD_sf"/>
</dbReference>
<evidence type="ECO:0000256" key="5">
    <source>
        <dbReference type="ARBA" id="ARBA00022989"/>
    </source>
</evidence>
<feature type="domain" description="Cation efflux protein cytoplasmic" evidence="9">
    <location>
        <begin position="341"/>
        <end position="383"/>
    </location>
</feature>
<evidence type="ECO:0000259" key="9">
    <source>
        <dbReference type="Pfam" id="PF16916"/>
    </source>
</evidence>
<dbReference type="Pfam" id="PF16916">
    <property type="entry name" value="ZT_dimer"/>
    <property type="match status" value="3"/>
</dbReference>
<dbReference type="Gene3D" id="1.20.1510.10">
    <property type="entry name" value="Cation efflux protein transmembrane domain"/>
    <property type="match status" value="1"/>
</dbReference>
<dbReference type="InterPro" id="IPR027469">
    <property type="entry name" value="Cation_efflux_TMD_sf"/>
</dbReference>
<keyword evidence="5 7" id="KW-1133">Transmembrane helix</keyword>
<feature type="transmembrane region" description="Helical" evidence="7">
    <location>
        <begin position="12"/>
        <end position="32"/>
    </location>
</feature>
<feature type="domain" description="Cation efflux protein transmembrane" evidence="8">
    <location>
        <begin position="16"/>
        <end position="220"/>
    </location>
</feature>
<keyword evidence="3" id="KW-0813">Transport</keyword>
<evidence type="ECO:0000259" key="8">
    <source>
        <dbReference type="Pfam" id="PF01545"/>
    </source>
</evidence>
<feature type="transmembrane region" description="Helical" evidence="7">
    <location>
        <begin position="44"/>
        <end position="61"/>
    </location>
</feature>
<dbReference type="InterPro" id="IPR002524">
    <property type="entry name" value="Cation_efflux"/>
</dbReference>
<name>A0A1M7T935_9BACT</name>
<evidence type="ECO:0000256" key="3">
    <source>
        <dbReference type="ARBA" id="ARBA00022448"/>
    </source>
</evidence>
<evidence type="ECO:0000256" key="6">
    <source>
        <dbReference type="ARBA" id="ARBA00023136"/>
    </source>
</evidence>
<comment type="similarity">
    <text evidence="2">Belongs to the cation diffusion facilitator (CDF) transporter (TC 2.A.4) family.</text>
</comment>
<dbReference type="RefSeq" id="WP_072697439.1">
    <property type="nucleotide sequence ID" value="NZ_FRDI01000008.1"/>
</dbReference>
<dbReference type="AlphaFoldDB" id="A0A1M7T935"/>
<feature type="domain" description="Cation efflux protein cytoplasmic" evidence="9">
    <location>
        <begin position="404"/>
        <end position="475"/>
    </location>
</feature>
<feature type="domain" description="Cation efflux protein cytoplasmic" evidence="9">
    <location>
        <begin position="227"/>
        <end position="295"/>
    </location>
</feature>
<feature type="transmembrane region" description="Helical" evidence="7">
    <location>
        <begin position="106"/>
        <end position="132"/>
    </location>
</feature>
<feature type="transmembrane region" description="Helical" evidence="7">
    <location>
        <begin position="153"/>
        <end position="174"/>
    </location>
</feature>
<evidence type="ECO:0000256" key="1">
    <source>
        <dbReference type="ARBA" id="ARBA00004141"/>
    </source>
</evidence>
<feature type="transmembrane region" description="Helical" evidence="7">
    <location>
        <begin position="82"/>
        <end position="100"/>
    </location>
</feature>
<evidence type="ECO:0000256" key="7">
    <source>
        <dbReference type="SAM" id="Phobius"/>
    </source>
</evidence>
<proteinExistence type="inferred from homology"/>
<evidence type="ECO:0000256" key="2">
    <source>
        <dbReference type="ARBA" id="ARBA00008114"/>
    </source>
</evidence>
<reference evidence="10 11" key="1">
    <citation type="submission" date="2016-12" db="EMBL/GenBank/DDBJ databases">
        <authorList>
            <person name="Song W.-J."/>
            <person name="Kurnit D.M."/>
        </authorList>
    </citation>
    <scope>NUCLEOTIDE SEQUENCE [LARGE SCALE GENOMIC DNA]</scope>
    <source>
        <strain evidence="10 11">DSM 11393</strain>
    </source>
</reference>
<dbReference type="OrthoDB" id="9806522at2"/>